<dbReference type="AlphaFoldDB" id="A0AAV1Z2G2"/>
<evidence type="ECO:0000256" key="2">
    <source>
        <dbReference type="ARBA" id="ARBA00022645"/>
    </source>
</evidence>
<feature type="active site" description="Proton acceptor 1" evidence="13">
    <location>
        <position position="386"/>
    </location>
</feature>
<organism evidence="23 24">
    <name type="scientific">Larinioides sclopetarius</name>
    <dbReference type="NCBI Taxonomy" id="280406"/>
    <lineage>
        <taxon>Eukaryota</taxon>
        <taxon>Metazoa</taxon>
        <taxon>Ecdysozoa</taxon>
        <taxon>Arthropoda</taxon>
        <taxon>Chelicerata</taxon>
        <taxon>Arachnida</taxon>
        <taxon>Araneae</taxon>
        <taxon>Araneomorphae</taxon>
        <taxon>Entelegynae</taxon>
        <taxon>Araneoidea</taxon>
        <taxon>Araneidae</taxon>
        <taxon>Larinioides</taxon>
    </lineage>
</organism>
<keyword evidence="4 17" id="KW-0479">Metal-binding</keyword>
<keyword evidence="2 21" id="KW-0121">Carboxypeptidase</keyword>
<reference evidence="23 24" key="1">
    <citation type="submission" date="2024-04" db="EMBL/GenBank/DDBJ databases">
        <authorList>
            <person name="Rising A."/>
            <person name="Reimegard J."/>
            <person name="Sonavane S."/>
            <person name="Akerstrom W."/>
            <person name="Nylinder S."/>
            <person name="Hedman E."/>
            <person name="Kallberg Y."/>
        </authorList>
    </citation>
    <scope>NUCLEOTIDE SEQUENCE [LARGE SCALE GENOMIC DNA]</scope>
</reference>
<evidence type="ECO:0000256" key="7">
    <source>
        <dbReference type="ARBA" id="ARBA00022833"/>
    </source>
</evidence>
<feature type="binding site" evidence="16">
    <location>
        <position position="524"/>
    </location>
    <ligand>
        <name>chloride</name>
        <dbReference type="ChEBI" id="CHEBI:17996"/>
        <label>1</label>
    </ligand>
</feature>
<evidence type="ECO:0000256" key="5">
    <source>
        <dbReference type="ARBA" id="ARBA00022729"/>
    </source>
</evidence>
<dbReference type="FunFam" id="1.10.1370.30:FF:000004">
    <property type="entry name" value="Angiotensin-converting enzyme"/>
    <property type="match status" value="1"/>
</dbReference>
<evidence type="ECO:0000256" key="14">
    <source>
        <dbReference type="PIRSR" id="PIRSR601548-10"/>
    </source>
</evidence>
<evidence type="ECO:0000256" key="19">
    <source>
        <dbReference type="PIRSR" id="PIRSR601548-8"/>
    </source>
</evidence>
<feature type="active site" description="Proton donor 1" evidence="13">
    <location>
        <position position="515"/>
    </location>
</feature>
<dbReference type="EMBL" id="CAXIEN010000019">
    <property type="protein sequence ID" value="CAL1265728.1"/>
    <property type="molecule type" value="Genomic_DNA"/>
</dbReference>
<feature type="active site" description="Proton acceptor 2" evidence="15">
    <location>
        <position position="386"/>
    </location>
</feature>
<accession>A0AAV1Z2G2</accession>
<proteinExistence type="inferred from homology"/>
<comment type="caution">
    <text evidence="23">The sequence shown here is derived from an EMBL/GenBank/DDBJ whole genome shotgun (WGS) entry which is preliminary data.</text>
</comment>
<keyword evidence="24" id="KW-1185">Reference proteome</keyword>
<comment type="cofactor">
    <cofactor evidence="21">
        <name>Zn(2+)</name>
        <dbReference type="ChEBI" id="CHEBI:29105"/>
    </cofactor>
    <text evidence="21">Binds 1 zinc ion per subunit.</text>
</comment>
<comment type="similarity">
    <text evidence="1 20 21">Belongs to the peptidase M2 family.</text>
</comment>
<dbReference type="GO" id="GO:0004180">
    <property type="term" value="F:carboxypeptidase activity"/>
    <property type="evidence" value="ECO:0007669"/>
    <property type="project" value="UniProtKB-KW"/>
</dbReference>
<feature type="binding site" evidence="17">
    <location>
        <position position="413"/>
    </location>
    <ligand>
        <name>Zn(2+)</name>
        <dbReference type="ChEBI" id="CHEBI:29105"/>
        <label>1</label>
        <note>catalytic</note>
    </ligand>
</feature>
<comment type="caution">
    <text evidence="20">Lacks conserved residue(s) required for the propagation of feature annotation.</text>
</comment>
<evidence type="ECO:0000313" key="23">
    <source>
        <dbReference type="EMBL" id="CAL1265728.1"/>
    </source>
</evidence>
<keyword evidence="6 21" id="KW-0378">Hydrolase</keyword>
<keyword evidence="8 21" id="KW-0482">Metalloprotease</keyword>
<gene>
    <name evidence="23" type="ORF">LARSCL_LOCUS2704</name>
</gene>
<feature type="glycosylation site" description="N-linked (GlcNAc...) asparagine; partial" evidence="14">
    <location>
        <position position="340"/>
    </location>
</feature>
<sequence length="627" mass="72453">MVLCSVIFGLLNIFVSANADACDVLRDKYVSGSNTNVDEAVNFLRDHDRLASQIATKGAIASWNYQSNLTEHNKKIMLETEQESAKFSKEAWKNATSFAWKDFKDKNETIFRWFKSLSILGTAALPEEKFKELTELSADLQDIYSKAKVCRFNASDNESCNVSLEPELTEMFMTSRNEPELKHAWSQWRDATGKKMKEKFHRYVELSNEAACLNGFKDAGELWRESYESATFEEEVEELWQTIKPFYEQLHAYVRRRLMQQYPEIGIKADGPIPAHLLGNMWAQNWGNILEIAKPYPKKNSIDVTGNMEQKKMTALEMFKSSEDFFTSLGLIPMTPEFWNRSIIEKPTDREMVCHASAWDFSDGKDVRIKMCTRVNMEDLITVHHEMGHIQYYLQYAHQPLVFREGANPGFHEAVGDTIALSVATPKHLASVGLLHELTEDDENDINTLMHTALDKIAFVPFGYMIDSWRWKVFDTSIKKEERNSKWWELRLKYQGLCPPVRRTDEDLDAAAKYHVAADVPYIRYFVSYIIQFQFHKALCDAAGYDGPLHKCDIYQNKKAGQLLSDMLSLGSSVHWREAMKLVTQGKTDKMDATPMMDYFRPLMEWLKEQNKDEIIGWKSDDPMMCP</sequence>
<feature type="binding site" evidence="19">
    <location>
        <position position="385"/>
    </location>
    <ligand>
        <name>Zn(2+)</name>
        <dbReference type="ChEBI" id="CHEBI:29105"/>
        <label>2</label>
        <note>catalytic</note>
    </ligand>
</feature>
<feature type="disulfide bond" evidence="18">
    <location>
        <begin position="150"/>
        <end position="160"/>
    </location>
</feature>
<dbReference type="GO" id="GO:0008237">
    <property type="term" value="F:metallopeptidase activity"/>
    <property type="evidence" value="ECO:0007669"/>
    <property type="project" value="UniProtKB-KW"/>
</dbReference>
<feature type="binding site" evidence="16">
    <location>
        <position position="227"/>
    </location>
    <ligand>
        <name>chloride</name>
        <dbReference type="ChEBI" id="CHEBI:17996"/>
        <label>1</label>
    </ligand>
</feature>
<evidence type="ECO:0000256" key="9">
    <source>
        <dbReference type="ARBA" id="ARBA00023157"/>
    </source>
</evidence>
<dbReference type="PROSITE" id="PS52011">
    <property type="entry name" value="PEPTIDASE_M2"/>
    <property type="match status" value="1"/>
</dbReference>
<dbReference type="InterPro" id="IPR001548">
    <property type="entry name" value="Peptidase_M2"/>
</dbReference>
<dbReference type="Proteomes" id="UP001497382">
    <property type="component" value="Unassembled WGS sequence"/>
</dbReference>
<keyword evidence="9 18" id="KW-1015">Disulfide bond</keyword>
<feature type="glycosylation site" description="N-linked (GlcNAc...) asparagine" evidence="14">
    <location>
        <position position="68"/>
    </location>
</feature>
<dbReference type="GO" id="GO:0006508">
    <property type="term" value="P:proteolysis"/>
    <property type="evidence" value="ECO:0007669"/>
    <property type="project" value="UniProtKB-KW"/>
</dbReference>
<evidence type="ECO:0000256" key="4">
    <source>
        <dbReference type="ARBA" id="ARBA00022723"/>
    </source>
</evidence>
<evidence type="ECO:0000256" key="22">
    <source>
        <dbReference type="SAM" id="SignalP"/>
    </source>
</evidence>
<dbReference type="Gene3D" id="1.10.1370.30">
    <property type="match status" value="1"/>
</dbReference>
<keyword evidence="3 21" id="KW-0645">Protease</keyword>
<evidence type="ECO:0000256" key="18">
    <source>
        <dbReference type="PIRSR" id="PIRSR601548-4"/>
    </source>
</evidence>
<feature type="signal peptide" evidence="22">
    <location>
        <begin position="1"/>
        <end position="19"/>
    </location>
</feature>
<feature type="disulfide bond" evidence="18 20">
    <location>
        <begin position="354"/>
        <end position="372"/>
    </location>
</feature>
<feature type="binding site" evidence="17">
    <location>
        <position position="385"/>
    </location>
    <ligand>
        <name>Zn(2+)</name>
        <dbReference type="ChEBI" id="CHEBI:29105"/>
        <label>1</label>
        <note>catalytic</note>
    </ligand>
</feature>
<evidence type="ECO:0000256" key="16">
    <source>
        <dbReference type="PIRSR" id="PIRSR601548-2"/>
    </source>
</evidence>
<evidence type="ECO:0000256" key="11">
    <source>
        <dbReference type="ARBA" id="ARBA00036868"/>
    </source>
</evidence>
<evidence type="ECO:0000256" key="13">
    <source>
        <dbReference type="PIRSR" id="PIRSR601548-1"/>
    </source>
</evidence>
<evidence type="ECO:0000256" key="6">
    <source>
        <dbReference type="ARBA" id="ARBA00022801"/>
    </source>
</evidence>
<evidence type="ECO:0000256" key="12">
    <source>
        <dbReference type="ARBA" id="ARBA00039858"/>
    </source>
</evidence>
<dbReference type="PANTHER" id="PTHR10514:SF27">
    <property type="entry name" value="ANGIOTENSIN-CONVERTING ENZYME"/>
    <property type="match status" value="1"/>
</dbReference>
<evidence type="ECO:0000256" key="10">
    <source>
        <dbReference type="ARBA" id="ARBA00023180"/>
    </source>
</evidence>
<feature type="glycosylation site" description="N-linked (GlcNAc...) asparagine; partial" evidence="14">
    <location>
        <position position="153"/>
    </location>
</feature>
<evidence type="ECO:0000256" key="17">
    <source>
        <dbReference type="PIRSR" id="PIRSR601548-3"/>
    </source>
</evidence>
<dbReference type="GO" id="GO:0005886">
    <property type="term" value="C:plasma membrane"/>
    <property type="evidence" value="ECO:0007669"/>
    <property type="project" value="TreeGrafter"/>
</dbReference>
<feature type="binding site" evidence="19">
    <location>
        <position position="389"/>
    </location>
    <ligand>
        <name>Zn(2+)</name>
        <dbReference type="ChEBI" id="CHEBI:29105"/>
        <label>2</label>
        <note>catalytic</note>
    </ligand>
</feature>
<dbReference type="GO" id="GO:0008241">
    <property type="term" value="F:peptidyl-dipeptidase activity"/>
    <property type="evidence" value="ECO:0007669"/>
    <property type="project" value="UniProtKB-EC"/>
</dbReference>
<feature type="active site" description="Proton donor 2" evidence="15">
    <location>
        <position position="515"/>
    </location>
</feature>
<name>A0AAV1Z2G2_9ARAC</name>
<keyword evidence="5 22" id="KW-0732">Signal</keyword>
<evidence type="ECO:0000313" key="24">
    <source>
        <dbReference type="Proteomes" id="UP001497382"/>
    </source>
</evidence>
<keyword evidence="10 14" id="KW-0325">Glycoprotein</keyword>
<feature type="glycosylation site" description="N-linked (GlcNAc...) (complex) asparagine" evidence="14">
    <location>
        <position position="107"/>
    </location>
</feature>
<evidence type="ECO:0000256" key="1">
    <source>
        <dbReference type="ARBA" id="ARBA00008139"/>
    </source>
</evidence>
<keyword evidence="7 17" id="KW-0862">Zinc</keyword>
<protein>
    <recommendedName>
        <fullName evidence="12 21">Angiotensin-converting enzyme</fullName>
        <ecNumber evidence="21">3.4.-.-</ecNumber>
    </recommendedName>
</protein>
<dbReference type="EC" id="3.4.-.-" evidence="21"/>
<evidence type="ECO:0000256" key="8">
    <source>
        <dbReference type="ARBA" id="ARBA00023049"/>
    </source>
</evidence>
<dbReference type="PRINTS" id="PR00791">
    <property type="entry name" value="PEPDIPTASEA"/>
</dbReference>
<feature type="binding site" evidence="19">
    <location>
        <position position="413"/>
    </location>
    <ligand>
        <name>Zn(2+)</name>
        <dbReference type="ChEBI" id="CHEBI:29105"/>
        <label>2</label>
        <note>catalytic</note>
    </ligand>
</feature>
<feature type="chain" id="PRO_5043337417" description="Angiotensin-converting enzyme" evidence="22">
    <location>
        <begin position="20"/>
        <end position="627"/>
    </location>
</feature>
<evidence type="ECO:0000256" key="20">
    <source>
        <dbReference type="PROSITE-ProRule" id="PRU01355"/>
    </source>
</evidence>
<evidence type="ECO:0000256" key="15">
    <source>
        <dbReference type="PIRSR" id="PIRSR601548-11"/>
    </source>
</evidence>
<feature type="disulfide bond" evidence="18">
    <location>
        <begin position="540"/>
        <end position="552"/>
    </location>
</feature>
<dbReference type="Pfam" id="PF01401">
    <property type="entry name" value="Peptidase_M2"/>
    <property type="match status" value="1"/>
</dbReference>
<feature type="binding site" evidence="17">
    <location>
        <position position="389"/>
    </location>
    <ligand>
        <name>Zn(2+)</name>
        <dbReference type="ChEBI" id="CHEBI:29105"/>
        <label>1</label>
        <note>catalytic</note>
    </ligand>
</feature>
<evidence type="ECO:0000256" key="3">
    <source>
        <dbReference type="ARBA" id="ARBA00022670"/>
    </source>
</evidence>
<evidence type="ECO:0000256" key="21">
    <source>
        <dbReference type="RuleBase" id="RU361144"/>
    </source>
</evidence>
<dbReference type="CDD" id="cd06461">
    <property type="entry name" value="M2_ACE"/>
    <property type="match status" value="1"/>
</dbReference>
<dbReference type="SUPFAM" id="SSF55486">
    <property type="entry name" value="Metalloproteases ('zincins'), catalytic domain"/>
    <property type="match status" value="1"/>
</dbReference>
<comment type="catalytic activity">
    <reaction evidence="11">
        <text>Release of a C-terminal dipeptide, oligopeptide-|-Xaa-Yaa, when Xaa is not Pro, and Yaa is neither Asp nor Glu. Thus, conversion of angiotensin I to angiotensin II, with increase in vasoconstrictor activity, but no action on angiotensin II.</text>
        <dbReference type="EC" id="3.4.15.1"/>
    </reaction>
</comment>
<dbReference type="PANTHER" id="PTHR10514">
    <property type="entry name" value="ANGIOTENSIN-CONVERTING ENZYME"/>
    <property type="match status" value="1"/>
</dbReference>
<dbReference type="GO" id="GO:0046872">
    <property type="term" value="F:metal ion binding"/>
    <property type="evidence" value="ECO:0007669"/>
    <property type="project" value="UniProtKB-KW"/>
</dbReference>